<keyword evidence="1" id="KW-0732">Signal</keyword>
<name>A0A7G5XKZ8_9BACT</name>
<feature type="chain" id="PRO_5029006333" evidence="1">
    <location>
        <begin position="20"/>
        <end position="243"/>
    </location>
</feature>
<dbReference type="Proteomes" id="UP000515344">
    <property type="component" value="Chromosome"/>
</dbReference>
<dbReference type="InterPro" id="IPR007497">
    <property type="entry name" value="SIMPL/DUF541"/>
</dbReference>
<dbReference type="EMBL" id="CP060007">
    <property type="protein sequence ID" value="QNA46151.1"/>
    <property type="molecule type" value="Genomic_DNA"/>
</dbReference>
<reference evidence="3" key="1">
    <citation type="submission" date="2020-08" db="EMBL/GenBank/DDBJ databases">
        <title>Lacibacter sp. S13-6-6 genome sequencing.</title>
        <authorList>
            <person name="Jin L."/>
        </authorList>
    </citation>
    <scope>NUCLEOTIDE SEQUENCE [LARGE SCALE GENOMIC DNA]</scope>
    <source>
        <strain evidence="3">S13-6-6</strain>
    </source>
</reference>
<gene>
    <name evidence="2" type="ORF">H4075_08215</name>
</gene>
<evidence type="ECO:0000256" key="1">
    <source>
        <dbReference type="SAM" id="SignalP"/>
    </source>
</evidence>
<dbReference type="RefSeq" id="WP_182805820.1">
    <property type="nucleotide sequence ID" value="NZ_CP060007.1"/>
</dbReference>
<dbReference type="KEGG" id="lacs:H4075_08215"/>
<organism evidence="2 3">
    <name type="scientific">Lacibacter sediminis</name>
    <dbReference type="NCBI Taxonomy" id="2760713"/>
    <lineage>
        <taxon>Bacteria</taxon>
        <taxon>Pseudomonadati</taxon>
        <taxon>Bacteroidota</taxon>
        <taxon>Chitinophagia</taxon>
        <taxon>Chitinophagales</taxon>
        <taxon>Chitinophagaceae</taxon>
        <taxon>Lacibacter</taxon>
    </lineage>
</organism>
<proteinExistence type="predicted"/>
<sequence length="243" mass="27697">MKQLYVFVVILLFTRTLVAQNLPTCNPYPKTITVTGTSEMEIVPNEIYVQVDLKEYKKKGEEKVELETIKQDFLRNCKSVGIPDSLITIASFEGANGDDWWRKKKTDPQLLSSISYQIKFSENSKMQLLAEKLNDEATVSFRVARVWHTQMTEFRKQLKVNAIKAAKEKCIYLTEAIGEKISHAITIIEKDQNNLVYPMQHRLNNSNSILSEDKVSGDGNGSGNVSFKKIKIEFSIDVVYALH</sequence>
<accession>A0A7G5XKZ8</accession>
<dbReference type="Pfam" id="PF04402">
    <property type="entry name" value="SIMPL"/>
    <property type="match status" value="1"/>
</dbReference>
<keyword evidence="3" id="KW-1185">Reference proteome</keyword>
<dbReference type="Gene3D" id="3.30.110.170">
    <property type="entry name" value="Protein of unknown function (DUF541), domain 1"/>
    <property type="match status" value="1"/>
</dbReference>
<dbReference type="AlphaFoldDB" id="A0A7G5XKZ8"/>
<evidence type="ECO:0000313" key="3">
    <source>
        <dbReference type="Proteomes" id="UP000515344"/>
    </source>
</evidence>
<evidence type="ECO:0000313" key="2">
    <source>
        <dbReference type="EMBL" id="QNA46151.1"/>
    </source>
</evidence>
<feature type="signal peptide" evidence="1">
    <location>
        <begin position="1"/>
        <end position="19"/>
    </location>
</feature>
<protein>
    <submittedName>
        <fullName evidence="2">SIMPL domain-containing protein</fullName>
    </submittedName>
</protein>